<dbReference type="OrthoDB" id="7203592at2"/>
<accession>A0A1R4G186</accession>
<dbReference type="RefSeq" id="WP_087140545.1">
    <property type="nucleotide sequence ID" value="NZ_FUIE01000045.1"/>
</dbReference>
<gene>
    <name evidence="1" type="ORF">FM111_08475</name>
</gene>
<organism evidence="1 2">
    <name type="scientific">Brevundimonas diminuta 3F5N</name>
    <dbReference type="NCBI Taxonomy" id="1255603"/>
    <lineage>
        <taxon>Bacteria</taxon>
        <taxon>Pseudomonadati</taxon>
        <taxon>Pseudomonadota</taxon>
        <taxon>Alphaproteobacteria</taxon>
        <taxon>Caulobacterales</taxon>
        <taxon>Caulobacteraceae</taxon>
        <taxon>Brevundimonas</taxon>
    </lineage>
</organism>
<evidence type="ECO:0000313" key="2">
    <source>
        <dbReference type="Proteomes" id="UP000195766"/>
    </source>
</evidence>
<protein>
    <submittedName>
        <fullName evidence="1">Uncharacterized protein</fullName>
    </submittedName>
</protein>
<reference evidence="1 2" key="1">
    <citation type="submission" date="2017-02" db="EMBL/GenBank/DDBJ databases">
        <authorList>
            <person name="Peterson S.W."/>
        </authorList>
    </citation>
    <scope>NUCLEOTIDE SEQUENCE [LARGE SCALE GENOMIC DNA]</scope>
    <source>
        <strain evidence="1 2">3F5N</strain>
    </source>
</reference>
<sequence>MFGIGGGGFNIGSLISQAALAVATGGTSALVQAALTQVVSSIGQQVLQQVGQALGLPQSVIDLSIGAFAAATGNTGGAFQSIGESAAGLAQATGGGAFEAGGIERQMNDIVQDLVDKTLEKARTGGRDEEGNAVPGGLNGKSFMLRLALALGSVLDAKMERMAEIGEKIDAESQKKKPKMGSLSAEMTAVGKELDFVSQALNNALKSIGESASTLARKQG</sequence>
<evidence type="ECO:0000313" key="1">
    <source>
        <dbReference type="EMBL" id="SJM61752.1"/>
    </source>
</evidence>
<dbReference type="Proteomes" id="UP000195766">
    <property type="component" value="Unassembled WGS sequence"/>
</dbReference>
<name>A0A1R4G186_BREDI</name>
<dbReference type="AlphaFoldDB" id="A0A1R4G186"/>
<proteinExistence type="predicted"/>
<dbReference type="EMBL" id="FUIE01000045">
    <property type="protein sequence ID" value="SJM61752.1"/>
    <property type="molecule type" value="Genomic_DNA"/>
</dbReference>